<feature type="domain" description="Cadherin" evidence="11">
    <location>
        <begin position="139"/>
        <end position="217"/>
    </location>
</feature>
<dbReference type="CDD" id="cd11304">
    <property type="entry name" value="Cadherin_repeat"/>
    <property type="match status" value="16"/>
</dbReference>
<feature type="domain" description="Cadherin" evidence="11">
    <location>
        <begin position="519"/>
        <end position="622"/>
    </location>
</feature>
<dbReference type="GO" id="GO:0008013">
    <property type="term" value="F:beta-catenin binding"/>
    <property type="evidence" value="ECO:0007669"/>
    <property type="project" value="TreeGrafter"/>
</dbReference>
<feature type="domain" description="Cadherin" evidence="11">
    <location>
        <begin position="1357"/>
        <end position="1466"/>
    </location>
</feature>
<accession>A0AAV3YBI8</accession>
<keyword evidence="5 8" id="KW-0106">Calcium</keyword>
<reference evidence="12 13" key="1">
    <citation type="journal article" date="2021" name="Elife">
        <title>Chloroplast acquisition without the gene transfer in kleptoplastic sea slugs, Plakobranchus ocellatus.</title>
        <authorList>
            <person name="Maeda T."/>
            <person name="Takahashi S."/>
            <person name="Yoshida T."/>
            <person name="Shimamura S."/>
            <person name="Takaki Y."/>
            <person name="Nagai Y."/>
            <person name="Toyoda A."/>
            <person name="Suzuki Y."/>
            <person name="Arimoto A."/>
            <person name="Ishii H."/>
            <person name="Satoh N."/>
            <person name="Nishiyama T."/>
            <person name="Hasebe M."/>
            <person name="Maruyama T."/>
            <person name="Minagawa J."/>
            <person name="Obokata J."/>
            <person name="Shigenobu S."/>
        </authorList>
    </citation>
    <scope>NUCLEOTIDE SEQUENCE [LARGE SCALE GENOMIC DNA]</scope>
</reference>
<dbReference type="InterPro" id="IPR015919">
    <property type="entry name" value="Cadherin-like_sf"/>
</dbReference>
<keyword evidence="3" id="KW-0732">Signal</keyword>
<dbReference type="PROSITE" id="PS00232">
    <property type="entry name" value="CADHERIN_1"/>
    <property type="match status" value="1"/>
</dbReference>
<dbReference type="GO" id="GO:0005509">
    <property type="term" value="F:calcium ion binding"/>
    <property type="evidence" value="ECO:0007669"/>
    <property type="project" value="UniProtKB-UniRule"/>
</dbReference>
<keyword evidence="13" id="KW-1185">Reference proteome</keyword>
<dbReference type="InterPro" id="IPR039808">
    <property type="entry name" value="Cadherin"/>
</dbReference>
<comment type="subcellular location">
    <subcellularLocation>
        <location evidence="1">Membrane</location>
        <topology evidence="1">Single-pass membrane protein</topology>
    </subcellularLocation>
</comment>
<gene>
    <name evidence="12" type="ORF">PoB_000636800</name>
</gene>
<dbReference type="PRINTS" id="PR00205">
    <property type="entry name" value="CADHERIN"/>
</dbReference>
<organism evidence="12 13">
    <name type="scientific">Plakobranchus ocellatus</name>
    <dbReference type="NCBI Taxonomy" id="259542"/>
    <lineage>
        <taxon>Eukaryota</taxon>
        <taxon>Metazoa</taxon>
        <taxon>Spiralia</taxon>
        <taxon>Lophotrochozoa</taxon>
        <taxon>Mollusca</taxon>
        <taxon>Gastropoda</taxon>
        <taxon>Heterobranchia</taxon>
        <taxon>Euthyneura</taxon>
        <taxon>Panpulmonata</taxon>
        <taxon>Sacoglossa</taxon>
        <taxon>Placobranchoidea</taxon>
        <taxon>Plakobranchidae</taxon>
        <taxon>Plakobranchus</taxon>
    </lineage>
</organism>
<dbReference type="Gene3D" id="2.60.40.60">
    <property type="entry name" value="Cadherins"/>
    <property type="match status" value="18"/>
</dbReference>
<evidence type="ECO:0000259" key="11">
    <source>
        <dbReference type="PROSITE" id="PS50268"/>
    </source>
</evidence>
<evidence type="ECO:0000256" key="2">
    <source>
        <dbReference type="ARBA" id="ARBA00022692"/>
    </source>
</evidence>
<dbReference type="Proteomes" id="UP000735302">
    <property type="component" value="Unassembled WGS sequence"/>
</dbReference>
<dbReference type="EMBL" id="BLXT01000744">
    <property type="protein sequence ID" value="GFN79862.1"/>
    <property type="molecule type" value="Genomic_DNA"/>
</dbReference>
<feature type="transmembrane region" description="Helical" evidence="10">
    <location>
        <begin position="2171"/>
        <end position="2194"/>
    </location>
</feature>
<feature type="domain" description="Cadherin" evidence="11">
    <location>
        <begin position="931"/>
        <end position="1040"/>
    </location>
</feature>
<feature type="domain" description="Cadherin" evidence="11">
    <location>
        <begin position="1467"/>
        <end position="1568"/>
    </location>
</feature>
<evidence type="ECO:0000256" key="7">
    <source>
        <dbReference type="ARBA" id="ARBA00023136"/>
    </source>
</evidence>
<feature type="domain" description="Cadherin" evidence="11">
    <location>
        <begin position="836"/>
        <end position="930"/>
    </location>
</feature>
<evidence type="ECO:0000256" key="1">
    <source>
        <dbReference type="ARBA" id="ARBA00004167"/>
    </source>
</evidence>
<dbReference type="SMART" id="SM00112">
    <property type="entry name" value="CA"/>
    <property type="match status" value="14"/>
</dbReference>
<feature type="domain" description="Cadherin" evidence="11">
    <location>
        <begin position="1041"/>
        <end position="1147"/>
    </location>
</feature>
<dbReference type="GO" id="GO:0016477">
    <property type="term" value="P:cell migration"/>
    <property type="evidence" value="ECO:0007669"/>
    <property type="project" value="TreeGrafter"/>
</dbReference>
<feature type="domain" description="Cadherin" evidence="11">
    <location>
        <begin position="316"/>
        <end position="416"/>
    </location>
</feature>
<keyword evidence="2 10" id="KW-0812">Transmembrane</keyword>
<dbReference type="GO" id="GO:0007156">
    <property type="term" value="P:homophilic cell adhesion via plasma membrane adhesion molecules"/>
    <property type="evidence" value="ECO:0007669"/>
    <property type="project" value="InterPro"/>
</dbReference>
<sequence>MPLSPSLPIPTATTAISLSPSSTIVNSVFTPITPSLSLTFTTITSLQTFASIAHTNTTFPSSQPIPTSALSSFLLSTTASMAPLSFFLPLPTTETTFFSSPPSSTTTLTTTTTSTTTLTTNIQPSFLHNSPPRPVQGIINYEVIGIFPGNNFFDVGRTDGQLRVIRDLTTDTSARSSYTLTLVAYDSALPSARGTSTVSINVLRNINAPQFSTSPIFVTVVETQPIENMIVNITATDADGDSLEFRLLRDKNNRDGLSFFYVEPFIGEMYLKRSLTLARDNTYTMVVRATDSGNPSRFTDVDVIITIQRIAAPNFASSVYNTVVPENTPPGDSVFDLIATKPGATIRYQATGTGLAPYFFAIDETTGRVSVRNNLRNFREMAYSLIVEAYDTQYPDFPGSARLDIAITRNNNEPAFNQSLYTAAVTVDTPRFSNLVTVNAEDARDGDIITYSLVGPQQCLDSFSLLSTTGQFLLVAEPNTVPVGVWDCIVRATDNGFPTPRTTDATVRVTVTTQNAPNFNPTQPITIDETNNPGQLITLTASKPNPVGQIRYEAVGVYPAQSFFSVDESTGAISLTGDLRNDPLKLTQYTLRICAYDSGFPNIRSCVDQIINVNRNQFGPSFNPSSLRIPLAVDTQLNEWSRILDVSDPDSSQLRCSIISDAKAIQFFQVDEDTCVLSLRRLLTDDPDNTTLYRITVQATDDGTPTPQTANSLIEVEVQRDRFTPGFTNLPTTVTIPENSAPGTAIFRGTLSDQDRLGQLLCESVANYPASIYFRLDPNTCQVFLENSVRSDDDLTYSIPIQVYDSAWPNNRRTATLTVNVQRNVNSPVFTGGTVASINDQFPPGDQVLRLQARDDDGDTLTFSKVNPNDPQGEPFIVDSTSGRIILIQPLSGANTYSFDVQVSDNRNPPKTATATVTINVADATFSPRWTNDPFQATININQPVNSGFNANIQATKQGVSSGIKYRISGAAPSVAENFFTINEDLGTLTLTADLTTSAAMASRSSVVLFIEAYDERVPTEVISSWVTVNFNRNLNPPEFQPTMYTGSVNDYDGPGTSVTTVSAIDNDALAPENNVLYSLDSGRAAADWFTVDSYTGLVSVRRRVSEDTARPPTYLLYVIASDPSQQPLSSTATVTISVNRNEAPRFSLPTYTSPASDSLDIFSTILVATATDPNPTTSNNGILDFSIDDPTAQSIFFIDNQGAISPRRQLDRLPQTSYIFGVTVADRGIPSLSATATVTINIRESPGLAFIPNTVTYEKPENNPVPELLEIAQATDGAAGNTILYELETDGFAQRAYTINNNTGAITQILSFTEDITRSLRYVLRVKAYRASDTSVQAYKTITVEVDRNPTTPVFSENEYFFTVRENQTLGAIFDTISASDPDTGEAGELTYTILRTSNSPLSAYTFFYVNPTTGQLSVSRSLLEDRSTSQYRFPVQVQDSGSPRKTDLATVNINVLRNQNGPVFNPTDYNVTIPEDKAPNTLVIDLDAFDADNDNVTYSLQRTATSSLYFTIEPLTGRIILSVSVLRAPTSTFFLTVTASDNQASARTAEAYVTVLVIRNPNAPRFQQGVYTLGISEYANIYTPLLTVIAEDQDPVNTDSGRITYSIINQTALQPRPTTGFDNDFFSIGANNGDLYLARPLTTVQAANEYDLYILAQDNAITPRSDIARINVRIQRNEFGPVFNPTFYSATINENFDINRDIFTVTATDGDVNIPLNADTPNAQIEYSLNDPTGNDQDRFFGVTQSGVVYKRQSTVGDGDPQTYNFTVTARDLNWRGNRFSSADISITVQYNVVVEGQIGFLQPLYYEKVKENVNQGTWSLALDVENQGEFFADCRILGRGAEKNCLIQLVENLDFEQVKRYEFNVSVTRKNSRSNGRRKRQANEENVYKYNTWPITRVIIEVEDVNDNAPQWVLVPYPSDNIRPLAGTQGIFITAITALAPAESIVTQLTATDIDSGENGEVHYALDLPLNNPPPFHIDEVEGLLITTDEFFEPERSTKIIPYRLSVVAMDRSREQIGFKSNQTDCYVNLIRPINRFVLVLENKLVNEVVDQSEKYRQALQDAIGEVVLIERIEAKRTDDNGNIDIERQATDVTFVVAQKQSPYVLYNTTDAFAVNNILGRNGIEEIKDKIRQGLDGEVEAIRLPHENSVILRDVMAKSYTWWLDDPWAALIALAAIIILLAIVGIIVIVFTHSRYMKFIYQYRVYQSTYDNPDFVEPPNFLREYETQSLNMYVPPDELAIPDYGEVDMTLGGEGVSQVQYTGQDPRVAAAVNPTYVDGDQSGQQQLAKSKDGGAWSDHLTNL</sequence>
<evidence type="ECO:0000313" key="12">
    <source>
        <dbReference type="EMBL" id="GFN79862.1"/>
    </source>
</evidence>
<dbReference type="InterPro" id="IPR020894">
    <property type="entry name" value="Cadherin_CS"/>
</dbReference>
<feature type="domain" description="Cadherin" evidence="11">
    <location>
        <begin position="1686"/>
        <end position="1915"/>
    </location>
</feature>
<feature type="domain" description="Cadherin" evidence="11">
    <location>
        <begin position="1252"/>
        <end position="1356"/>
    </location>
</feature>
<feature type="domain" description="Cadherin" evidence="11">
    <location>
        <begin position="1569"/>
        <end position="1689"/>
    </location>
</feature>
<keyword evidence="4" id="KW-0677">Repeat</keyword>
<proteinExistence type="predicted"/>
<feature type="domain" description="Cadherin" evidence="11">
    <location>
        <begin position="1148"/>
        <end position="1255"/>
    </location>
</feature>
<keyword evidence="7 10" id="KW-0472">Membrane</keyword>
<evidence type="ECO:0000256" key="10">
    <source>
        <dbReference type="SAM" id="Phobius"/>
    </source>
</evidence>
<dbReference type="InterPro" id="IPR002126">
    <property type="entry name" value="Cadherin-like_dom"/>
</dbReference>
<dbReference type="SUPFAM" id="SSF49313">
    <property type="entry name" value="Cadherin-like"/>
    <property type="match status" value="16"/>
</dbReference>
<evidence type="ECO:0000256" key="8">
    <source>
        <dbReference type="PROSITE-ProRule" id="PRU00043"/>
    </source>
</evidence>
<dbReference type="GO" id="GO:0045296">
    <property type="term" value="F:cadherin binding"/>
    <property type="evidence" value="ECO:0007669"/>
    <property type="project" value="TreeGrafter"/>
</dbReference>
<feature type="domain" description="Cadherin" evidence="11">
    <location>
        <begin position="728"/>
        <end position="830"/>
    </location>
</feature>
<evidence type="ECO:0000313" key="13">
    <source>
        <dbReference type="Proteomes" id="UP000735302"/>
    </source>
</evidence>
<dbReference type="PANTHER" id="PTHR24027">
    <property type="entry name" value="CADHERIN-23"/>
    <property type="match status" value="1"/>
</dbReference>
<evidence type="ECO:0000256" key="6">
    <source>
        <dbReference type="ARBA" id="ARBA00022989"/>
    </source>
</evidence>
<feature type="domain" description="Cadherin" evidence="11">
    <location>
        <begin position="1931"/>
        <end position="2038"/>
    </location>
</feature>
<protein>
    <submittedName>
        <fullName evidence="12">Protocadherin fat 4</fullName>
    </submittedName>
</protein>
<dbReference type="Pfam" id="PF00028">
    <property type="entry name" value="Cadherin"/>
    <property type="match status" value="7"/>
</dbReference>
<keyword evidence="6 10" id="KW-1133">Transmembrane helix</keyword>
<name>A0AAV3YBI8_9GAST</name>
<evidence type="ECO:0000256" key="3">
    <source>
        <dbReference type="ARBA" id="ARBA00022729"/>
    </source>
</evidence>
<feature type="domain" description="Cadherin" evidence="11">
    <location>
        <begin position="417"/>
        <end position="519"/>
    </location>
</feature>
<evidence type="ECO:0000256" key="4">
    <source>
        <dbReference type="ARBA" id="ARBA00022737"/>
    </source>
</evidence>
<comment type="caution">
    <text evidence="12">The sequence shown here is derived from an EMBL/GenBank/DDBJ whole genome shotgun (WGS) entry which is preliminary data.</text>
</comment>
<dbReference type="PROSITE" id="PS50268">
    <property type="entry name" value="CADHERIN_2"/>
    <property type="match status" value="17"/>
</dbReference>
<dbReference type="PANTHER" id="PTHR24027:SF422">
    <property type="entry name" value="CADHERIN DOMAIN-CONTAINING PROTEIN"/>
    <property type="match status" value="1"/>
</dbReference>
<evidence type="ECO:0000256" key="5">
    <source>
        <dbReference type="ARBA" id="ARBA00022837"/>
    </source>
</evidence>
<evidence type="ECO:0000256" key="9">
    <source>
        <dbReference type="SAM" id="MobiDB-lite"/>
    </source>
</evidence>
<feature type="domain" description="Cadherin" evidence="11">
    <location>
        <begin position="644"/>
        <end position="727"/>
    </location>
</feature>
<dbReference type="GO" id="GO:0016342">
    <property type="term" value="C:catenin complex"/>
    <property type="evidence" value="ECO:0007669"/>
    <property type="project" value="TreeGrafter"/>
</dbReference>
<feature type="region of interest" description="Disordered" evidence="9">
    <location>
        <begin position="2279"/>
        <end position="2306"/>
    </location>
</feature>
<feature type="domain" description="Cadherin" evidence="11">
    <location>
        <begin position="212"/>
        <end position="315"/>
    </location>
</feature>